<dbReference type="PANTHER" id="PTHR45786:SF66">
    <property type="entry name" value="HOOK MOTIF PROTEIN, PUTATIVE-RELATED"/>
    <property type="match status" value="1"/>
</dbReference>
<dbReference type="RefSeq" id="XP_019085492.1">
    <property type="nucleotide sequence ID" value="XM_019229947.1"/>
</dbReference>
<feature type="region of interest" description="Disordered" evidence="1">
    <location>
        <begin position="73"/>
        <end position="92"/>
    </location>
</feature>
<dbReference type="PANTHER" id="PTHR45786">
    <property type="entry name" value="DNA BINDING PROTEIN-LIKE"/>
    <property type="match status" value="1"/>
</dbReference>
<dbReference type="Proteomes" id="UP000694864">
    <property type="component" value="Chromosome 9"/>
</dbReference>
<keyword evidence="2" id="KW-1185">Reference proteome</keyword>
<organism evidence="2 3">
    <name type="scientific">Camelina sativa</name>
    <name type="common">False flax</name>
    <name type="synonym">Myagrum sativum</name>
    <dbReference type="NCBI Taxonomy" id="90675"/>
    <lineage>
        <taxon>Eukaryota</taxon>
        <taxon>Viridiplantae</taxon>
        <taxon>Streptophyta</taxon>
        <taxon>Embryophyta</taxon>
        <taxon>Tracheophyta</taxon>
        <taxon>Spermatophyta</taxon>
        <taxon>Magnoliopsida</taxon>
        <taxon>eudicotyledons</taxon>
        <taxon>Gunneridae</taxon>
        <taxon>Pentapetalae</taxon>
        <taxon>rosids</taxon>
        <taxon>malvids</taxon>
        <taxon>Brassicales</taxon>
        <taxon>Brassicaceae</taxon>
        <taxon>Camelineae</taxon>
        <taxon>Camelina</taxon>
    </lineage>
</organism>
<evidence type="ECO:0000313" key="2">
    <source>
        <dbReference type="Proteomes" id="UP000694864"/>
    </source>
</evidence>
<evidence type="ECO:0000256" key="1">
    <source>
        <dbReference type="SAM" id="MobiDB-lite"/>
    </source>
</evidence>
<feature type="compositionally biased region" description="Basic and acidic residues" evidence="1">
    <location>
        <begin position="103"/>
        <end position="120"/>
    </location>
</feature>
<name>A0ABM1QFF4_CAMSA</name>
<evidence type="ECO:0000313" key="3">
    <source>
        <dbReference type="RefSeq" id="XP_019085492.1"/>
    </source>
</evidence>
<feature type="compositionally biased region" description="Polar residues" evidence="1">
    <location>
        <begin position="30"/>
        <end position="55"/>
    </location>
</feature>
<protein>
    <submittedName>
        <fullName evidence="3">Uncharacterized protein LOC104715250</fullName>
    </submittedName>
</protein>
<dbReference type="GeneID" id="104715250"/>
<feature type="region of interest" description="Disordered" evidence="1">
    <location>
        <begin position="1"/>
        <end position="66"/>
    </location>
</feature>
<sequence length="398" mass="45472">MNVSTAKKRRLERIAIRSQKKKKPREDQKNIPNSEGKSTSPIQPNRVSPNILSDITNEHESPRMKQMRIIKETKAKRKNGESSSASRNNLDENVEEAYMAPHFESRNDNPKVAPSKDHASSSRSLNSLYNPEVYDDNGDATYSCEHCGALMWYNGRIDKRSKKSNPKFSLCCMHGKIDLPLSPEPPQKLKDLMFKGDEKSKNFMENIIPYNSMFAFTSMGGPIDTSVNKGRGPNVYRLHGQNCHRIGSLLPPPGKSPKYNQLYIQDTENENQNRIDAFSEKRTCKLPKSKILRDDIVEDIKNMLNKFNPYSKILRTTKDRAQSGKTYNLPTTLEVAALYVGDFDLEMEPKDIVLEIMEGKLKRIIELHAGYLPLQYPLLFPFGEDGYHIDLELKRTTT</sequence>
<reference evidence="2" key="1">
    <citation type="journal article" date="2014" name="Nat. Commun.">
        <title>The emerging biofuel crop Camelina sativa retains a highly undifferentiated hexaploid genome structure.</title>
        <authorList>
            <person name="Kagale S."/>
            <person name="Koh C."/>
            <person name="Nixon J."/>
            <person name="Bollina V."/>
            <person name="Clarke W.E."/>
            <person name="Tuteja R."/>
            <person name="Spillane C."/>
            <person name="Robinson S.J."/>
            <person name="Links M.G."/>
            <person name="Clarke C."/>
            <person name="Higgins E.E."/>
            <person name="Huebert T."/>
            <person name="Sharpe A.G."/>
            <person name="Parkin I.A."/>
        </authorList>
    </citation>
    <scope>NUCLEOTIDE SEQUENCE [LARGE SCALE GENOMIC DNA]</scope>
    <source>
        <strain evidence="2">cv. DH55</strain>
    </source>
</reference>
<accession>A0ABM1QFF4</accession>
<proteinExistence type="predicted"/>
<feature type="compositionally biased region" description="Basic residues" evidence="1">
    <location>
        <begin position="1"/>
        <end position="11"/>
    </location>
</feature>
<gene>
    <name evidence="3" type="primary">LOC104715250</name>
</gene>
<feature type="region of interest" description="Disordered" evidence="1">
    <location>
        <begin position="103"/>
        <end position="124"/>
    </location>
</feature>
<feature type="compositionally biased region" description="Basic and acidic residues" evidence="1">
    <location>
        <begin position="56"/>
        <end position="66"/>
    </location>
</feature>
<reference evidence="3" key="2">
    <citation type="submission" date="2025-08" db="UniProtKB">
        <authorList>
            <consortium name="RefSeq"/>
        </authorList>
    </citation>
    <scope>IDENTIFICATION</scope>
    <source>
        <tissue evidence="3">Leaf</tissue>
    </source>
</reference>